<dbReference type="Proteomes" id="UP000092871">
    <property type="component" value="Unassembled WGS sequence"/>
</dbReference>
<dbReference type="Pfam" id="PF13558">
    <property type="entry name" value="SbcC_Walker_B"/>
    <property type="match status" value="1"/>
</dbReference>
<evidence type="ECO:0000313" key="6">
    <source>
        <dbReference type="Proteomes" id="UP000092871"/>
    </source>
</evidence>
<dbReference type="EMBL" id="FLRA01000023">
    <property type="protein sequence ID" value="SBT18710.1"/>
    <property type="molecule type" value="Genomic_DNA"/>
</dbReference>
<sequence length="1219" mass="137605">MKICSLRFENLNSLKGKWFIDFESAPLADAGIFAITGPTGAGKSTLLDAICLALYHQTPRINVSQSANDVMTRHTAHCASEVVFEVKGKRYTASWEQKRARNKADGKLQPIKCSLSQADGKIIADKIALKLDGVAELTGLDFPRFTRSMMLAQGGFAAFLNAKTDDRAELLEELTGTEVYADISRRIFEAHREKKAHIQQLEAVQASHKLLSIEEWQVLQDEHDVAKKNVDQTKQSLNALHRVLAWHQSAQELTEKKSKLNDELVQAQTNWTELAPSFNLLEQAYLAQQIEPKHAHLQQLKVELEQSKSLERNLKTELLESQQSYDDTQARFNDASHTLSEHQAAFAKFELAAEKTWSPKEHECNRQAQALQTHQDNQRALLQQLDALEQDISNQNSTLTQLQNEKLSLMESLNVWKDGAKASELIEKWRLQDDQISQNKQQSINKQTQLTSLQSVKTDIEQKLASAEQQLSLTQKHQSGLNHHLQTVESDLASLLNTYDAASLAHKIDSLEVYVEQKRTLQTTLSRLAESRQELERLNCAQQTLSDELTQNTEQVKQALSNIKRIEAQIADLEQRIFLQQRVAVLERERQLLIEGEACPLCGSDSHDLVAVEAFTIDDTLTKRLSEYQAERSQSVNDIKPIEQEGAKLLGKLESIEAQRSIIRDQIIGYEIAAAEDASVSLQALETNIEKASEELKILRQTQRRSQALEQERHNLLKQKQDVDQQLANQSMLQKQWLHERDSKQIAIDQLNHALATLEIDTKEQLQNLSDSVAELANDASWCEQYSTNLVAITEAVQQWQSASQKIAQLDKSLEACLWQKDQTQKTISQVSHQKEVLKDDIAALVQTVERLENELAEGLQGKSVQALRTEYLSQLDALQSTKDLYASQLSTQSIQHTQLTTKLTNVSEMLDQLNQKTKAAEQDWLECLESVGFISSDAWKSASIDATEVKRIEQMRDDAQNTIQRLNALVEQVNHDLAEHEAVFATLPVLSKQQDLHALEQRFETLKDEYDEQMVQLGQIAERVHSESVKRKNNQSMLKDIEDQKHEFILLDDLNALIGSSDGAKFRRYAQSVTLDHLVWLANRHLNTLHGRYQLQRQRNEGLQLEVIDQWQGDITRDTKTLSGGESFLVSLALAVSLSELVSHKTSIDSLFLDEGFGTLDSETLDIALDALDRLNSSGKTIGVISHVEALKERISVQIQVNKQAGLGVSGLEPLYKG</sequence>
<dbReference type="InterPro" id="IPR038729">
    <property type="entry name" value="Rad50/SbcC_AAA"/>
</dbReference>
<dbReference type="GO" id="GO:0016887">
    <property type="term" value="F:ATP hydrolysis activity"/>
    <property type="evidence" value="ECO:0007669"/>
    <property type="project" value="InterPro"/>
</dbReference>
<dbReference type="GO" id="GO:0006302">
    <property type="term" value="P:double-strand break repair"/>
    <property type="evidence" value="ECO:0007669"/>
    <property type="project" value="InterPro"/>
</dbReference>
<keyword evidence="5" id="KW-1185">Reference proteome</keyword>
<dbReference type="SUPFAM" id="SSF52540">
    <property type="entry name" value="P-loop containing nucleoside triphosphate hydrolases"/>
    <property type="match status" value="1"/>
</dbReference>
<organism evidence="3 6">
    <name type="scientific">Marinomonas gallaica</name>
    <dbReference type="NCBI Taxonomy" id="1806667"/>
    <lineage>
        <taxon>Bacteria</taxon>
        <taxon>Pseudomonadati</taxon>
        <taxon>Pseudomonadota</taxon>
        <taxon>Gammaproteobacteria</taxon>
        <taxon>Oceanospirillales</taxon>
        <taxon>Oceanospirillaceae</taxon>
        <taxon>Marinomonas</taxon>
    </lineage>
</organism>
<reference evidence="4 5" key="2">
    <citation type="submission" date="2016-06" db="EMBL/GenBank/DDBJ databases">
        <authorList>
            <person name="Rodrigo-Torres L."/>
            <person name="Arahal D.R."/>
        </authorList>
    </citation>
    <scope>NUCLEOTIDE SEQUENCE [LARGE SCALE GENOMIC DNA]</scope>
    <source>
        <strain evidence="4 5">CECT 5116</strain>
    </source>
</reference>
<feature type="coiled-coil region" evidence="1">
    <location>
        <begin position="371"/>
        <end position="405"/>
    </location>
</feature>
<feature type="coiled-coil region" evidence="1">
    <location>
        <begin position="675"/>
        <end position="768"/>
    </location>
</feature>
<name>A0A1C3JUH6_9GAMM</name>
<evidence type="ECO:0000313" key="4">
    <source>
        <dbReference type="EMBL" id="SBT21665.1"/>
    </source>
</evidence>
<dbReference type="Proteomes" id="UP000092840">
    <property type="component" value="Unassembled WGS sequence"/>
</dbReference>
<dbReference type="OrthoDB" id="9795626at2"/>
<dbReference type="RefSeq" id="WP_067037705.1">
    <property type="nucleotide sequence ID" value="NZ_FLRA01000023.1"/>
</dbReference>
<evidence type="ECO:0000313" key="5">
    <source>
        <dbReference type="Proteomes" id="UP000092840"/>
    </source>
</evidence>
<gene>
    <name evidence="3" type="primary">sbcC</name>
    <name evidence="3" type="ORF">MGA5115_02857</name>
    <name evidence="4" type="ORF">MGA5116_02261</name>
</gene>
<evidence type="ECO:0000256" key="1">
    <source>
        <dbReference type="SAM" id="Coils"/>
    </source>
</evidence>
<dbReference type="AlphaFoldDB" id="A0A1C3JUH6"/>
<dbReference type="PANTHER" id="PTHR32114:SF2">
    <property type="entry name" value="ABC TRANSPORTER ABCH.3"/>
    <property type="match status" value="1"/>
</dbReference>
<evidence type="ECO:0000259" key="2">
    <source>
        <dbReference type="Pfam" id="PF13476"/>
    </source>
</evidence>
<dbReference type="Pfam" id="PF13476">
    <property type="entry name" value="AAA_23"/>
    <property type="match status" value="1"/>
</dbReference>
<proteinExistence type="predicted"/>
<accession>A0A1C3JUH6</accession>
<dbReference type="PANTHER" id="PTHR32114">
    <property type="entry name" value="ABC TRANSPORTER ABCH.3"/>
    <property type="match status" value="1"/>
</dbReference>
<dbReference type="EMBL" id="FLRB01000013">
    <property type="protein sequence ID" value="SBT21665.1"/>
    <property type="molecule type" value="Genomic_DNA"/>
</dbReference>
<protein>
    <submittedName>
        <fullName evidence="3">Nuclease SbcCD subunit C</fullName>
    </submittedName>
</protein>
<dbReference type="InterPro" id="IPR027417">
    <property type="entry name" value="P-loop_NTPase"/>
</dbReference>
<feature type="domain" description="Rad50/SbcC-type AAA" evidence="2">
    <location>
        <begin position="5"/>
        <end position="205"/>
    </location>
</feature>
<feature type="coiled-coil region" evidence="1">
    <location>
        <begin position="950"/>
        <end position="1017"/>
    </location>
</feature>
<feature type="coiled-coil region" evidence="1">
    <location>
        <begin position="897"/>
        <end position="924"/>
    </location>
</feature>
<keyword evidence="1" id="KW-0175">Coiled coil</keyword>
<feature type="coiled-coil region" evidence="1">
    <location>
        <begin position="518"/>
        <end position="583"/>
    </location>
</feature>
<reference evidence="3 6" key="1">
    <citation type="submission" date="2016-06" db="EMBL/GenBank/DDBJ databases">
        <authorList>
            <person name="Kjaerup R.B."/>
            <person name="Dalgaard T.S."/>
            <person name="Juul-Madsen H.R."/>
        </authorList>
    </citation>
    <scope>NUCLEOTIDE SEQUENCE [LARGE SCALE GENOMIC DNA]</scope>
    <source>
        <strain evidence="3 6">CECT 5115</strain>
    </source>
</reference>
<dbReference type="Gene3D" id="3.40.50.300">
    <property type="entry name" value="P-loop containing nucleotide triphosphate hydrolases"/>
    <property type="match status" value="2"/>
</dbReference>
<feature type="coiled-coil region" evidence="1">
    <location>
        <begin position="450"/>
        <end position="477"/>
    </location>
</feature>
<evidence type="ECO:0000313" key="3">
    <source>
        <dbReference type="EMBL" id="SBT18710.1"/>
    </source>
</evidence>